<organism evidence="2 3">
    <name type="scientific">Oesophagostomum dentatum</name>
    <name type="common">Nodular worm</name>
    <dbReference type="NCBI Taxonomy" id="61180"/>
    <lineage>
        <taxon>Eukaryota</taxon>
        <taxon>Metazoa</taxon>
        <taxon>Ecdysozoa</taxon>
        <taxon>Nematoda</taxon>
        <taxon>Chromadorea</taxon>
        <taxon>Rhabditida</taxon>
        <taxon>Rhabditina</taxon>
        <taxon>Rhabditomorpha</taxon>
        <taxon>Strongyloidea</taxon>
        <taxon>Strongylidae</taxon>
        <taxon>Oesophagostomum</taxon>
    </lineage>
</organism>
<keyword evidence="3" id="KW-1185">Reference proteome</keyword>
<evidence type="ECO:0000313" key="2">
    <source>
        <dbReference type="EMBL" id="KHJ90398.1"/>
    </source>
</evidence>
<protein>
    <submittedName>
        <fullName evidence="2">Uncharacterized protein</fullName>
    </submittedName>
</protein>
<dbReference type="AlphaFoldDB" id="A0A0B1SYL2"/>
<evidence type="ECO:0000256" key="1">
    <source>
        <dbReference type="SAM" id="MobiDB-lite"/>
    </source>
</evidence>
<dbReference type="EMBL" id="KN553053">
    <property type="protein sequence ID" value="KHJ90398.1"/>
    <property type="molecule type" value="Genomic_DNA"/>
</dbReference>
<name>A0A0B1SYL2_OESDE</name>
<gene>
    <name evidence="2" type="ORF">OESDEN_09760</name>
</gene>
<sequence>MVARAILNSNSQFLLDNLLILYGNYRSNETSPCHSNSGYSSSPSGDIDSWEQMDGSGGDQHDYMAAGPSGLQC</sequence>
<feature type="compositionally biased region" description="Low complexity" evidence="1">
    <location>
        <begin position="31"/>
        <end position="47"/>
    </location>
</feature>
<proteinExistence type="predicted"/>
<accession>A0A0B1SYL2</accession>
<dbReference type="OrthoDB" id="10501139at2759"/>
<reference evidence="2 3" key="1">
    <citation type="submission" date="2014-03" db="EMBL/GenBank/DDBJ databases">
        <title>Draft genome of the hookworm Oesophagostomum dentatum.</title>
        <authorList>
            <person name="Mitreva M."/>
        </authorList>
    </citation>
    <scope>NUCLEOTIDE SEQUENCE [LARGE SCALE GENOMIC DNA]</scope>
    <source>
        <strain evidence="2 3">OD-Hann</strain>
    </source>
</reference>
<dbReference type="Proteomes" id="UP000053660">
    <property type="component" value="Unassembled WGS sequence"/>
</dbReference>
<evidence type="ECO:0000313" key="3">
    <source>
        <dbReference type="Proteomes" id="UP000053660"/>
    </source>
</evidence>
<feature type="region of interest" description="Disordered" evidence="1">
    <location>
        <begin position="30"/>
        <end position="73"/>
    </location>
</feature>